<dbReference type="Pfam" id="PF04307">
    <property type="entry name" value="YdjM"/>
    <property type="match status" value="1"/>
</dbReference>
<dbReference type="GeneID" id="41605775"/>
<feature type="transmembrane region" description="Helical" evidence="1">
    <location>
        <begin position="129"/>
        <end position="150"/>
    </location>
</feature>
<protein>
    <recommendedName>
        <fullName evidence="4">Hydrolase</fullName>
    </recommendedName>
</protein>
<sequence length="355" mass="40641">MVNTLSHLGVGLLIALALGYKGRKREILAFLAILPDLDFIPYILFAFISDSVSHETRNQLFYLLGHREFMHSILFILLVTLFIWLITKDRRFTAAGFSAIFLHSYLDYATSWKMRPLYPFSTETSIMGAVYFFDPLANLLPLVPVFIVLVGHMKRNGRWNGKFNNFCTFVTENRSKFYTMLLVVLLVWITVLPVAKIFLVKHISDTEGAKISYQETYPSSPGKFLTAYSYNATHYKILEVSYWAGIERSDYIEKINVTGDVPDAAAYAERAEKLYSTAVPQEIDYPVYSVSEENGSVTVLLSDARNPYVEMWAYFDTVYRFVFDTESGEYEAYASVQGEEEEEKLGENYFGGVKE</sequence>
<gene>
    <name evidence="2" type="ORF">MSSIH_1738</name>
</gene>
<dbReference type="RefSeq" id="WP_148705287.1">
    <property type="nucleotide sequence ID" value="NZ_CP009507.1"/>
</dbReference>
<dbReference type="InterPro" id="IPR007404">
    <property type="entry name" value="YdjM-like"/>
</dbReference>
<dbReference type="HOGENOM" id="CLU_671954_0_0_2"/>
<reference evidence="2 3" key="1">
    <citation type="submission" date="2014-07" db="EMBL/GenBank/DDBJ databases">
        <title>Methanogenic archaea and the global carbon cycle.</title>
        <authorList>
            <person name="Henriksen J.R."/>
            <person name="Luke J."/>
            <person name="Reinhart S."/>
            <person name="Benedict M.N."/>
            <person name="Youngblut N.D."/>
            <person name="Metcalf M.E."/>
            <person name="Whitaker R.J."/>
            <person name="Metcalf W.W."/>
        </authorList>
    </citation>
    <scope>NUCLEOTIDE SEQUENCE [LARGE SCALE GENOMIC DNA]</scope>
    <source>
        <strain evidence="2 3">HI350</strain>
    </source>
</reference>
<dbReference type="PATRIC" id="fig|1434119.4.peg.2221"/>
<dbReference type="EMBL" id="CP009507">
    <property type="protein sequence ID" value="AKB32428.1"/>
    <property type="molecule type" value="Genomic_DNA"/>
</dbReference>
<accession>A0A0E3PEY1</accession>
<organism evidence="2 3">
    <name type="scientific">Methanosarcina siciliae HI350</name>
    <dbReference type="NCBI Taxonomy" id="1434119"/>
    <lineage>
        <taxon>Archaea</taxon>
        <taxon>Methanobacteriati</taxon>
        <taxon>Methanobacteriota</taxon>
        <taxon>Stenosarchaea group</taxon>
        <taxon>Methanomicrobia</taxon>
        <taxon>Methanosarcinales</taxon>
        <taxon>Methanosarcinaceae</taxon>
        <taxon>Methanosarcina</taxon>
    </lineage>
</organism>
<dbReference type="PANTHER" id="PTHR40031">
    <property type="entry name" value="HYPOTHETICAL MEMBRANE SPANNING PROTEIN"/>
    <property type="match status" value="1"/>
</dbReference>
<dbReference type="Proteomes" id="UP000033092">
    <property type="component" value="Chromosome"/>
</dbReference>
<evidence type="ECO:0008006" key="4">
    <source>
        <dbReference type="Google" id="ProtNLM"/>
    </source>
</evidence>
<evidence type="ECO:0000256" key="1">
    <source>
        <dbReference type="SAM" id="Phobius"/>
    </source>
</evidence>
<dbReference type="AlphaFoldDB" id="A0A0E3PEY1"/>
<keyword evidence="1" id="KW-1133">Transmembrane helix</keyword>
<feature type="transmembrane region" description="Helical" evidence="1">
    <location>
        <begin position="69"/>
        <end position="86"/>
    </location>
</feature>
<name>A0A0E3PEY1_9EURY</name>
<dbReference type="PANTHER" id="PTHR40031:SF1">
    <property type="entry name" value="MEMBRANE-BOUND METAL-DEPENDENT HYDROLASE"/>
    <property type="match status" value="1"/>
</dbReference>
<feature type="transmembrane region" description="Helical" evidence="1">
    <location>
        <begin position="177"/>
        <end position="200"/>
    </location>
</feature>
<feature type="transmembrane region" description="Helical" evidence="1">
    <location>
        <begin position="27"/>
        <end position="48"/>
    </location>
</feature>
<evidence type="ECO:0000313" key="3">
    <source>
        <dbReference type="Proteomes" id="UP000033092"/>
    </source>
</evidence>
<proteinExistence type="predicted"/>
<feature type="transmembrane region" description="Helical" evidence="1">
    <location>
        <begin position="92"/>
        <end position="108"/>
    </location>
</feature>
<evidence type="ECO:0000313" key="2">
    <source>
        <dbReference type="EMBL" id="AKB32428.1"/>
    </source>
</evidence>
<dbReference type="InterPro" id="IPR053170">
    <property type="entry name" value="Transcription_regulator"/>
</dbReference>
<dbReference type="KEGG" id="msz:MSSIH_1738"/>
<keyword evidence="1" id="KW-0472">Membrane</keyword>
<keyword evidence="1" id="KW-0812">Transmembrane</keyword>